<dbReference type="RefSeq" id="XP_014678521.1">
    <property type="nucleotide sequence ID" value="XM_014823035.1"/>
</dbReference>
<proteinExistence type="predicted"/>
<dbReference type="GeneID" id="106818317"/>
<feature type="region of interest" description="Disordered" evidence="1">
    <location>
        <begin position="25"/>
        <end position="82"/>
    </location>
</feature>
<evidence type="ECO:0000313" key="3">
    <source>
        <dbReference type="RefSeq" id="XP_014678521.1"/>
    </source>
</evidence>
<accession>A0ABM1F250</accession>
<sequence>MLGSEKLLATPTSGSMNLIQHMTKKDVSKEDGGAGGGGASVKYVTPRELLSHHEREMSHRRRKGSVATATSPRGRLASVPRLGAGLRPGEELVLASSVNVRAPPLSAAKVREIGVCARL</sequence>
<dbReference type="Proteomes" id="UP000695022">
    <property type="component" value="Unplaced"/>
</dbReference>
<protein>
    <submittedName>
        <fullName evidence="3">Uncharacterized protein LOC106818317</fullName>
    </submittedName>
</protein>
<evidence type="ECO:0000313" key="2">
    <source>
        <dbReference type="Proteomes" id="UP000695022"/>
    </source>
</evidence>
<evidence type="ECO:0000256" key="1">
    <source>
        <dbReference type="SAM" id="MobiDB-lite"/>
    </source>
</evidence>
<reference evidence="3" key="1">
    <citation type="submission" date="2025-08" db="UniProtKB">
        <authorList>
            <consortium name="RefSeq"/>
        </authorList>
    </citation>
    <scope>IDENTIFICATION</scope>
</reference>
<keyword evidence="2" id="KW-1185">Reference proteome</keyword>
<organism evidence="2 3">
    <name type="scientific">Priapulus caudatus</name>
    <name type="common">Priapulid worm</name>
    <dbReference type="NCBI Taxonomy" id="37621"/>
    <lineage>
        <taxon>Eukaryota</taxon>
        <taxon>Metazoa</taxon>
        <taxon>Ecdysozoa</taxon>
        <taxon>Scalidophora</taxon>
        <taxon>Priapulida</taxon>
        <taxon>Priapulimorpha</taxon>
        <taxon>Priapulimorphida</taxon>
        <taxon>Priapulidae</taxon>
        <taxon>Priapulus</taxon>
    </lineage>
</organism>
<name>A0ABM1F250_PRICU</name>
<gene>
    <name evidence="3" type="primary">LOC106818317</name>
</gene>